<sequence length="773" mass="88108">MLRARLLVPLVRPALVHRLDRCYSTALGSRFRKSNAVRSELKFDFPDVPVKEELFVQETPDKPLKENKTHVSDEDIDSLFDSLMSDHKAAEATEQHKELPPAEQERPSGANTHTAPIKHDTKSPMEYLAKSKLTPHVSRQVAKAMAGSPTQLLLATPASHHISTPAYQNDLWKHVISTLNTSKFQIPDFNSLMTTIPVDIRAQFLPQIEEWISQRGVKPSAITYGQVMLGYAEDGNVEKVEERFRQMIDNNITPTVHTYAHRLKACDKRGDLKQAMEIFDDLKLAQQLYGIRPNQVIFTTLISTSLRNHKVELASQIFEYMKYASLETQPTAHTYNSLITASAIRSNTERALDLFEEMKQKSVANVRTYQSLILACLRQEKYHLKAWELLLELREQHSESFYSRHTLVVVFQAAAVTGDLVFLRSLYKQLCMSPETYPDAILTQLLMQAYARYDTRTKPVASSALRATWGRLYGGNAQEMMRGFLFPDIEGMVQLNEEHPGMIPPFLPTNTIESLSFDRKKIIAESRAIFQFLKNNKPQLLDNIAATDYLKAGARHRDFPEFLRRYNEVSVGAGEAEGAVISPSEMKTYSARQKKPQRYDLQTQFSPAPRSDAHFFIALNAVQADCIADASERDPNLNHPLRRLTPQEMTDRLEFSQDVWVERGKWRKSDAYKDKYRTEAQQISADYNFALKIINALAALKQLGEAAAILSATPATFNWKKHDLAFFHNVAQAFYHEEAMKQIHKAVSRSKHLDEVIRNPDSEKSAEFDVFSI</sequence>
<dbReference type="Gene3D" id="1.25.40.10">
    <property type="entry name" value="Tetratricopeptide repeat domain"/>
    <property type="match status" value="2"/>
</dbReference>
<keyword evidence="3" id="KW-0677">Repeat</keyword>
<dbReference type="Pfam" id="PF01535">
    <property type="entry name" value="PPR"/>
    <property type="match status" value="1"/>
</dbReference>
<dbReference type="InterPro" id="IPR033443">
    <property type="entry name" value="PROP1-like_PPR_dom"/>
</dbReference>
<evidence type="ECO:0000313" key="9">
    <source>
        <dbReference type="EMBL" id="RDW24968.1"/>
    </source>
</evidence>
<dbReference type="Proteomes" id="UP000256601">
    <property type="component" value="Unassembled WGS sequence"/>
</dbReference>
<evidence type="ECO:0000256" key="4">
    <source>
        <dbReference type="ARBA" id="ARBA00044493"/>
    </source>
</evidence>
<feature type="repeat" description="PPR" evidence="6">
    <location>
        <begin position="331"/>
        <end position="365"/>
    </location>
</feature>
<gene>
    <name evidence="9" type="ORF">B0I71DRAFT_133424</name>
</gene>
<dbReference type="GO" id="GO:0005739">
    <property type="term" value="C:mitochondrion"/>
    <property type="evidence" value="ECO:0007669"/>
    <property type="project" value="UniProtKB-SubCell"/>
</dbReference>
<dbReference type="PROSITE" id="PS51375">
    <property type="entry name" value="PPR"/>
    <property type="match status" value="2"/>
</dbReference>
<evidence type="ECO:0000256" key="6">
    <source>
        <dbReference type="PROSITE-ProRule" id="PRU00708"/>
    </source>
</evidence>
<comment type="subunit">
    <text evidence="5">Binds to mitochondrial small subunit 15S rRNA.</text>
</comment>
<dbReference type="VEuPathDB" id="FungiDB:YALI0_A06611g"/>
<evidence type="ECO:0000256" key="1">
    <source>
        <dbReference type="ARBA" id="ARBA00004173"/>
    </source>
</evidence>
<evidence type="ECO:0000256" key="3">
    <source>
        <dbReference type="ARBA" id="ARBA00022737"/>
    </source>
</evidence>
<reference evidence="9 10" key="1">
    <citation type="submission" date="2018-07" db="EMBL/GenBank/DDBJ databases">
        <title>Draft Genome Assemblies for Five Robust Yarrowia lipolytica Strains Exhibiting High Lipid Production and Pentose Sugar Utilization and Sugar Alcohol Secretion from Undetoxified Lignocellulosic Biomass Hydrolysates.</title>
        <authorList>
            <consortium name="DOE Joint Genome Institute"/>
            <person name="Walker C."/>
            <person name="Ryu S."/>
            <person name="Na H."/>
            <person name="Zane M."/>
            <person name="LaButti K."/>
            <person name="Lipzen A."/>
            <person name="Haridas S."/>
            <person name="Barry K."/>
            <person name="Grigoriev I.V."/>
            <person name="Quarterman J."/>
            <person name="Slininger P."/>
            <person name="Dien B."/>
            <person name="Trinh C.T."/>
        </authorList>
    </citation>
    <scope>NUCLEOTIDE SEQUENCE [LARGE SCALE GENOMIC DNA]</scope>
    <source>
        <strain evidence="9 10">YB392</strain>
    </source>
</reference>
<evidence type="ECO:0000313" key="10">
    <source>
        <dbReference type="Proteomes" id="UP000256601"/>
    </source>
</evidence>
<dbReference type="PANTHER" id="PTHR47447:SF17">
    <property type="entry name" value="OS12G0638900 PROTEIN"/>
    <property type="match status" value="1"/>
</dbReference>
<feature type="compositionally biased region" description="Basic and acidic residues" evidence="7">
    <location>
        <begin position="89"/>
        <end position="106"/>
    </location>
</feature>
<dbReference type="VEuPathDB" id="FungiDB:YALI1_A06287g"/>
<accession>A0A371C3S0</accession>
<comment type="similarity">
    <text evidence="2">Belongs to the CCM1 family.</text>
</comment>
<dbReference type="Pfam" id="PF17177">
    <property type="entry name" value="PPR_long"/>
    <property type="match status" value="1"/>
</dbReference>
<feature type="domain" description="PROP1-like PPR" evidence="8">
    <location>
        <begin position="258"/>
        <end position="381"/>
    </location>
</feature>
<feature type="region of interest" description="Disordered" evidence="7">
    <location>
        <begin position="89"/>
        <end position="122"/>
    </location>
</feature>
<organism evidence="9 10">
    <name type="scientific">Yarrowia lipolytica</name>
    <name type="common">Candida lipolytica</name>
    <dbReference type="NCBI Taxonomy" id="4952"/>
    <lineage>
        <taxon>Eukaryota</taxon>
        <taxon>Fungi</taxon>
        <taxon>Dikarya</taxon>
        <taxon>Ascomycota</taxon>
        <taxon>Saccharomycotina</taxon>
        <taxon>Dipodascomycetes</taxon>
        <taxon>Dipodascales</taxon>
        <taxon>Dipodascales incertae sedis</taxon>
        <taxon>Yarrowia</taxon>
    </lineage>
</organism>
<evidence type="ECO:0000256" key="2">
    <source>
        <dbReference type="ARBA" id="ARBA00006192"/>
    </source>
</evidence>
<dbReference type="EMBL" id="KZ857341">
    <property type="protein sequence ID" value="RDW24968.1"/>
    <property type="molecule type" value="Genomic_DNA"/>
</dbReference>
<comment type="function">
    <text evidence="4">Regulates mitochondrial small subunit maturation by controlling 15S rRNA 5'-end processing. Localizes to the 5' precursor of the 15S rRNA in a position that is subsequently occupied by mS47 in the mature yeast mtSSU. Uses structure and sequence-specific RNA recognition, binding to a single-stranded region of the precursor and specifically recognizing bases -6 to -1. The exchange of Ccm1 for mS47 is coupled to the irreversible removal of precursor rRNA that is accompanied by conformational changes of the mitoribosomal proteins uS5m and mS26. These conformational changes signal completion of 5'-end rRNA processing through protection of the mature 5'-end of the 15S rRNA and stabilization of mS47. The removal of the 5' precursor together with the dissociation of Ccm1 may be catalyzed by the 5'-3' exoribonuclease Pet127. Involved in the specific removal of group I introns in mitochondrial encoded transcripts.</text>
</comment>
<feature type="repeat" description="PPR" evidence="6">
    <location>
        <begin position="220"/>
        <end position="254"/>
    </location>
</feature>
<evidence type="ECO:0000256" key="7">
    <source>
        <dbReference type="SAM" id="MobiDB-lite"/>
    </source>
</evidence>
<dbReference type="AlphaFoldDB" id="A0A371C3S0"/>
<dbReference type="InterPro" id="IPR002885">
    <property type="entry name" value="PPR_rpt"/>
</dbReference>
<dbReference type="InterPro" id="IPR011990">
    <property type="entry name" value="TPR-like_helical_dom_sf"/>
</dbReference>
<comment type="subcellular location">
    <subcellularLocation>
        <location evidence="1">Mitochondrion</location>
    </subcellularLocation>
</comment>
<dbReference type="NCBIfam" id="TIGR00756">
    <property type="entry name" value="PPR"/>
    <property type="match status" value="2"/>
</dbReference>
<name>A0A371C3S0_YARLL</name>
<proteinExistence type="inferred from homology"/>
<protein>
    <submittedName>
        <fullName evidence="9">Mitochondrial group I intron splicing factor CCM1</fullName>
    </submittedName>
</protein>
<evidence type="ECO:0000256" key="5">
    <source>
        <dbReference type="ARBA" id="ARBA00044511"/>
    </source>
</evidence>
<evidence type="ECO:0000259" key="8">
    <source>
        <dbReference type="Pfam" id="PF17177"/>
    </source>
</evidence>
<dbReference type="PANTHER" id="PTHR47447">
    <property type="entry name" value="OS03G0856100 PROTEIN"/>
    <property type="match status" value="1"/>
</dbReference>